<evidence type="ECO:0000256" key="1">
    <source>
        <dbReference type="SAM" id="MobiDB-lite"/>
    </source>
</evidence>
<dbReference type="PANTHER" id="PTHR10229:SF0">
    <property type="entry name" value="GTP-BINDING PROTEIN 6-RELATED"/>
    <property type="match status" value="1"/>
</dbReference>
<feature type="compositionally biased region" description="Basic and acidic residues" evidence="1">
    <location>
        <begin position="50"/>
        <end position="71"/>
    </location>
</feature>
<comment type="caution">
    <text evidence="4">The sequence shown here is derived from an EMBL/GenBank/DDBJ whole genome shotgun (WGS) entry which is preliminary data.</text>
</comment>
<feature type="region of interest" description="Disordered" evidence="1">
    <location>
        <begin position="21"/>
        <end position="85"/>
    </location>
</feature>
<name>A0A5N3XJC3_MUNRE</name>
<dbReference type="AlphaFoldDB" id="A0A5N3XJC3"/>
<feature type="transmembrane region" description="Helical" evidence="2">
    <location>
        <begin position="297"/>
        <end position="323"/>
    </location>
</feature>
<feature type="compositionally biased region" description="Basic and acidic residues" evidence="1">
    <location>
        <begin position="388"/>
        <end position="397"/>
    </location>
</feature>
<evidence type="ECO:0000313" key="4">
    <source>
        <dbReference type="EMBL" id="KAB0372565.1"/>
    </source>
</evidence>
<dbReference type="Proteomes" id="UP000326062">
    <property type="component" value="Chromosome X"/>
</dbReference>
<dbReference type="InterPro" id="IPR025121">
    <property type="entry name" value="GTPase_HflX_N"/>
</dbReference>
<feature type="compositionally biased region" description="Acidic residues" evidence="1">
    <location>
        <begin position="72"/>
        <end position="85"/>
    </location>
</feature>
<dbReference type="GO" id="GO:0005737">
    <property type="term" value="C:cytoplasm"/>
    <property type="evidence" value="ECO:0007669"/>
    <property type="project" value="TreeGrafter"/>
</dbReference>
<dbReference type="EMBL" id="VCEB01000011">
    <property type="protein sequence ID" value="KAB0372565.1"/>
    <property type="molecule type" value="Genomic_DNA"/>
</dbReference>
<dbReference type="InterPro" id="IPR042108">
    <property type="entry name" value="GTPase_HflX_N_sf"/>
</dbReference>
<gene>
    <name evidence="4" type="ORF">FD755_016357</name>
</gene>
<keyword evidence="5" id="KW-1185">Reference proteome</keyword>
<reference evidence="4 5" key="1">
    <citation type="submission" date="2019-06" db="EMBL/GenBank/DDBJ databases">
        <title>Discovery of a novel chromosome fission-fusion reversal in muntjac.</title>
        <authorList>
            <person name="Mudd A.B."/>
            <person name="Bredeson J.V."/>
            <person name="Baum R."/>
            <person name="Hockemeyer D."/>
            <person name="Rokhsar D.S."/>
        </authorList>
    </citation>
    <scope>NUCLEOTIDE SEQUENCE [LARGE SCALE GENOMIC DNA]</scope>
    <source>
        <strain evidence="4">UCam_UCB_Mr</strain>
        <tissue evidence="4">Fibroblast cell line</tissue>
    </source>
</reference>
<sequence>MWALRAAVRGGAWLSRAVRGCRPPRAALPPPPPHPERALAALRGGLGCSDGREGGGRSPRADGRRSLADAEKDPEDAEEDEDEEELLRADPLLPAGTQRVCLVHPEVKWGRGKPQGTRAEWQVAEARALVCTLDGWSVVDTMVVPTKTPDKKLIFGRGTLEQLTERIGGSPEITAVFLNVERLATPTKKDLEAAWRVPVFDRFTVVLHIFRCNARSKEARLQVALAELPLLSLSNRHFFILCALQQQIFSIKGQTAKVWRFVGHVAPDKDYLALPLSSKRSIKIHWGCTKIKNKCRFLGVILICGFCPGNLFLLLVMVVSFFLGAQALPHSSWSGRFGSKETMDPGALQANVGPPSAWWSPGCSLEKGLSTLRGWPGDGSGKNGTWHLPDELPRADDGENQVPPSTGVANLGATTLRAGLGLREGMRLGSRPEMDGPWRNSVPQSKSGSKGPFRHLLPCGGKESAYNAGEGNGTPLQYSCLENPMDGGAC</sequence>
<feature type="region of interest" description="Disordered" evidence="1">
    <location>
        <begin position="427"/>
        <end position="456"/>
    </location>
</feature>
<dbReference type="GO" id="GO:0043022">
    <property type="term" value="F:ribosome binding"/>
    <property type="evidence" value="ECO:0007669"/>
    <property type="project" value="TreeGrafter"/>
</dbReference>
<keyword evidence="2" id="KW-1133">Transmembrane helix</keyword>
<keyword evidence="2" id="KW-0812">Transmembrane</keyword>
<dbReference type="InterPro" id="IPR016496">
    <property type="entry name" value="GTPase_HflX"/>
</dbReference>
<evidence type="ECO:0000256" key="2">
    <source>
        <dbReference type="SAM" id="Phobius"/>
    </source>
</evidence>
<dbReference type="Gene3D" id="3.40.50.11060">
    <property type="entry name" value="GTPase HflX, N-terminal domain"/>
    <property type="match status" value="1"/>
</dbReference>
<dbReference type="GO" id="GO:0005525">
    <property type="term" value="F:GTP binding"/>
    <property type="evidence" value="ECO:0007669"/>
    <property type="project" value="InterPro"/>
</dbReference>
<feature type="compositionally biased region" description="Basic and acidic residues" evidence="1">
    <location>
        <begin position="427"/>
        <end position="436"/>
    </location>
</feature>
<organism evidence="4 5">
    <name type="scientific">Muntiacus reevesi</name>
    <name type="common">Reeves' muntjac</name>
    <name type="synonym">Cervus reevesi</name>
    <dbReference type="NCBI Taxonomy" id="9886"/>
    <lineage>
        <taxon>Eukaryota</taxon>
        <taxon>Metazoa</taxon>
        <taxon>Chordata</taxon>
        <taxon>Craniata</taxon>
        <taxon>Vertebrata</taxon>
        <taxon>Euteleostomi</taxon>
        <taxon>Mammalia</taxon>
        <taxon>Eutheria</taxon>
        <taxon>Laurasiatheria</taxon>
        <taxon>Artiodactyla</taxon>
        <taxon>Ruminantia</taxon>
        <taxon>Pecora</taxon>
        <taxon>Cervidae</taxon>
        <taxon>Muntiacinae</taxon>
        <taxon>Muntiacus</taxon>
    </lineage>
</organism>
<evidence type="ECO:0000259" key="3">
    <source>
        <dbReference type="Pfam" id="PF13167"/>
    </source>
</evidence>
<dbReference type="Pfam" id="PF13167">
    <property type="entry name" value="GTP-bdg_N"/>
    <property type="match status" value="1"/>
</dbReference>
<feature type="region of interest" description="Disordered" evidence="1">
    <location>
        <begin position="374"/>
        <end position="410"/>
    </location>
</feature>
<dbReference type="FunFam" id="3.40.50.11060:FF:000002">
    <property type="entry name" value="GTP binding protein 6 (putative)"/>
    <property type="match status" value="1"/>
</dbReference>
<proteinExistence type="predicted"/>
<keyword evidence="2" id="KW-0472">Membrane</keyword>
<dbReference type="PANTHER" id="PTHR10229">
    <property type="entry name" value="GTP-BINDING PROTEIN HFLX"/>
    <property type="match status" value="1"/>
</dbReference>
<protein>
    <recommendedName>
        <fullName evidence="3">GTPase HflX N-terminal domain-containing protein</fullName>
    </recommendedName>
</protein>
<accession>A0A5N3XJC3</accession>
<feature type="domain" description="GTPase HflX N-terminal" evidence="3">
    <location>
        <begin position="122"/>
        <end position="210"/>
    </location>
</feature>
<evidence type="ECO:0000313" key="5">
    <source>
        <dbReference type="Proteomes" id="UP000326062"/>
    </source>
</evidence>